<dbReference type="EMBL" id="QLYR01000001">
    <property type="protein sequence ID" value="RAQ30116.1"/>
    <property type="molecule type" value="Genomic_DNA"/>
</dbReference>
<evidence type="ECO:0000313" key="2">
    <source>
        <dbReference type="Proteomes" id="UP000249377"/>
    </source>
</evidence>
<comment type="caution">
    <text evidence="1">The sequence shown here is derived from an EMBL/GenBank/DDBJ whole genome shotgun (WGS) entry which is preliminary data.</text>
</comment>
<proteinExistence type="predicted"/>
<sequence>MDIPYTLQTPSEKVINEIKYFAAFSALKRLLEQKKITLENCRLANVAIAEKYGVSQLHI</sequence>
<keyword evidence="2" id="KW-1185">Reference proteome</keyword>
<evidence type="ECO:0000313" key="1">
    <source>
        <dbReference type="EMBL" id="RAQ30116.1"/>
    </source>
</evidence>
<organism evidence="1 2">
    <name type="scientific">Hydrogeniiclostridium mannosilyticum</name>
    <dbReference type="NCBI Taxonomy" id="2764322"/>
    <lineage>
        <taxon>Bacteria</taxon>
        <taxon>Bacillati</taxon>
        <taxon>Bacillota</taxon>
        <taxon>Clostridia</taxon>
        <taxon>Eubacteriales</taxon>
        <taxon>Acutalibacteraceae</taxon>
        <taxon>Hydrogeniiclostridium</taxon>
    </lineage>
</organism>
<dbReference type="RefSeq" id="WP_112331312.1">
    <property type="nucleotide sequence ID" value="NZ_QLYR01000001.1"/>
</dbReference>
<gene>
    <name evidence="1" type="ORF">DPQ25_00985</name>
</gene>
<dbReference type="AlphaFoldDB" id="A0A328UEQ8"/>
<dbReference type="Proteomes" id="UP000249377">
    <property type="component" value="Unassembled WGS sequence"/>
</dbReference>
<name>A0A328UEQ8_9FIRM</name>
<accession>A0A328UEQ8</accession>
<protein>
    <submittedName>
        <fullName evidence="1">Uncharacterized protein</fullName>
    </submittedName>
</protein>
<reference evidence="1 2" key="1">
    <citation type="submission" date="2018-06" db="EMBL/GenBank/DDBJ databases">
        <title>Noncontiguous genome sequence of Ruminococcaceae bacterium ASD2818.</title>
        <authorList>
            <person name="Chaplin A.V."/>
            <person name="Sokolova S.R."/>
            <person name="Kochetkova T.O."/>
            <person name="Goltsov A.Y."/>
            <person name="Trofimov D.Y."/>
            <person name="Efimov B.A."/>
        </authorList>
    </citation>
    <scope>NUCLEOTIDE SEQUENCE [LARGE SCALE GENOMIC DNA]</scope>
    <source>
        <strain evidence="1 2">ASD2818</strain>
    </source>
</reference>